<comment type="caution">
    <text evidence="5">The sequence shown here is derived from an EMBL/GenBank/DDBJ whole genome shotgun (WGS) entry which is preliminary data.</text>
</comment>
<sequence>MSVIRRCRRAGVARPGRHALRRIATIGAPLFVALPLIPAPAFARNGGDTAFDIPRQKLETAIQQLALQAGRQIVFRSALAGSTTSHRLSGTMSFSSALRRLLKGSGLTFRETDAHVILIEPAAPIRGTADIAAAPLPSCLLS</sequence>
<dbReference type="Proteomes" id="UP000287401">
    <property type="component" value="Unassembled WGS sequence"/>
</dbReference>
<reference evidence="5 6" key="1">
    <citation type="submission" date="2018-07" db="EMBL/GenBank/DDBJ databases">
        <title>Genomic and Epidemiologic Investigation of an Indolent Hospital Outbreak.</title>
        <authorList>
            <person name="Johnson R.C."/>
            <person name="Deming C."/>
            <person name="Conlan S."/>
            <person name="Zellmer C.J."/>
            <person name="Michelin A.V."/>
            <person name="Lee-Lin S."/>
            <person name="Thomas P.J."/>
            <person name="Park M."/>
            <person name="Weingarten R.A."/>
            <person name="Less J."/>
            <person name="Dekker J.P."/>
            <person name="Frank K.M."/>
            <person name="Musser K.A."/>
            <person name="Mcquiston J.R."/>
            <person name="Henderson D.K."/>
            <person name="Lau A.F."/>
            <person name="Palmore T.N."/>
            <person name="Segre J.A."/>
        </authorList>
    </citation>
    <scope>NUCLEOTIDE SEQUENCE [LARGE SCALE GENOMIC DNA]</scope>
    <source>
        <strain evidence="5 6">SK-NIH.Env6_1116</strain>
    </source>
</reference>
<proteinExistence type="predicted"/>
<name>A0A430B9T9_SPHYA</name>
<keyword evidence="1" id="KW-0813">Transport</keyword>
<dbReference type="GO" id="GO:0019867">
    <property type="term" value="C:outer membrane"/>
    <property type="evidence" value="ECO:0007669"/>
    <property type="project" value="InterPro"/>
</dbReference>
<keyword evidence="2" id="KW-0472">Membrane</keyword>
<dbReference type="InterPro" id="IPR011662">
    <property type="entry name" value="Secretin/TonB_short_N"/>
</dbReference>
<evidence type="ECO:0000313" key="6">
    <source>
        <dbReference type="Proteomes" id="UP000287401"/>
    </source>
</evidence>
<dbReference type="SMART" id="SM00965">
    <property type="entry name" value="STN"/>
    <property type="match status" value="1"/>
</dbReference>
<dbReference type="Gene3D" id="3.55.50.30">
    <property type="match status" value="1"/>
</dbReference>
<dbReference type="AlphaFoldDB" id="A0A430B9T9"/>
<feature type="domain" description="Secretin/TonB short N-terminal" evidence="4">
    <location>
        <begin position="71"/>
        <end position="122"/>
    </location>
</feature>
<keyword evidence="5" id="KW-0675">Receptor</keyword>
<evidence type="ECO:0000256" key="1">
    <source>
        <dbReference type="ARBA" id="ARBA00022448"/>
    </source>
</evidence>
<dbReference type="EMBL" id="QRAL01000105">
    <property type="protein sequence ID" value="RSU45254.1"/>
    <property type="molecule type" value="Genomic_DNA"/>
</dbReference>
<protein>
    <submittedName>
        <fullName evidence="5">TonB-dependent receptor</fullName>
    </submittedName>
</protein>
<gene>
    <name evidence="5" type="ORF">DAH51_28080</name>
</gene>
<evidence type="ECO:0000256" key="2">
    <source>
        <dbReference type="ARBA" id="ARBA00023136"/>
    </source>
</evidence>
<evidence type="ECO:0000259" key="4">
    <source>
        <dbReference type="SMART" id="SM00965"/>
    </source>
</evidence>
<feature type="non-terminal residue" evidence="5">
    <location>
        <position position="142"/>
    </location>
</feature>
<keyword evidence="3" id="KW-0998">Cell outer membrane</keyword>
<evidence type="ECO:0000313" key="5">
    <source>
        <dbReference type="EMBL" id="RSU45254.1"/>
    </source>
</evidence>
<evidence type="ECO:0000256" key="3">
    <source>
        <dbReference type="ARBA" id="ARBA00023237"/>
    </source>
</evidence>
<accession>A0A430B9T9</accession>
<organism evidence="5 6">
    <name type="scientific">Sphingobium yanoikuyae</name>
    <name type="common">Sphingomonas yanoikuyae</name>
    <dbReference type="NCBI Taxonomy" id="13690"/>
    <lineage>
        <taxon>Bacteria</taxon>
        <taxon>Pseudomonadati</taxon>
        <taxon>Pseudomonadota</taxon>
        <taxon>Alphaproteobacteria</taxon>
        <taxon>Sphingomonadales</taxon>
        <taxon>Sphingomonadaceae</taxon>
        <taxon>Sphingobium</taxon>
    </lineage>
</organism>